<dbReference type="AlphaFoldDB" id="A0A499V5Q1"/>
<protein>
    <submittedName>
        <fullName evidence="1">Uncharacterized protein</fullName>
    </submittedName>
</protein>
<organism evidence="1">
    <name type="scientific">Streptomyces avermitilis</name>
    <dbReference type="NCBI Taxonomy" id="33903"/>
    <lineage>
        <taxon>Bacteria</taxon>
        <taxon>Bacillati</taxon>
        <taxon>Actinomycetota</taxon>
        <taxon>Actinomycetes</taxon>
        <taxon>Kitasatosporales</taxon>
        <taxon>Streptomycetaceae</taxon>
        <taxon>Streptomyces</taxon>
    </lineage>
</organism>
<dbReference type="EMBL" id="AP019621">
    <property type="protein sequence ID" value="BBJ47738.1"/>
    <property type="molecule type" value="Genomic_DNA"/>
</dbReference>
<gene>
    <name evidence="1" type="ORF">SAVMC3_03670</name>
</gene>
<name>A0A499V5Q1_STRAX</name>
<sequence>MKTDTLPLLEGDILTDSLTTHDHLAYQALVRAFQHSALRHASDEWDGVLGFAEQTGPQPVAVKTVLIWLS</sequence>
<evidence type="ECO:0000313" key="1">
    <source>
        <dbReference type="EMBL" id="BBJ47738.1"/>
    </source>
</evidence>
<proteinExistence type="predicted"/>
<accession>A0A499V5Q1</accession>
<reference evidence="1" key="1">
    <citation type="submission" date="2019-04" db="EMBL/GenBank/DDBJ databases">
        <title>Draft genome sequences of Streptomyces avermitilis MC3.</title>
        <authorList>
            <person name="Komaki H."/>
            <person name="Tamura T."/>
            <person name="Hosoyama A."/>
        </authorList>
    </citation>
    <scope>NUCLEOTIDE SEQUENCE</scope>
    <source>
        <strain evidence="1">MC3</strain>
    </source>
</reference>